<feature type="compositionally biased region" description="Low complexity" evidence="1">
    <location>
        <begin position="8"/>
        <end position="27"/>
    </location>
</feature>
<reference evidence="2 3" key="1">
    <citation type="journal article" date="2020" name="Mol. Biol. Evol.">
        <title>Distinct Expression and Methylation Patterns for Genes with Different Fates following a Single Whole-Genome Duplication in Flowering Plants.</title>
        <authorList>
            <person name="Shi T."/>
            <person name="Rahmani R.S."/>
            <person name="Gugger P.F."/>
            <person name="Wang M."/>
            <person name="Li H."/>
            <person name="Zhang Y."/>
            <person name="Li Z."/>
            <person name="Wang Q."/>
            <person name="Van de Peer Y."/>
            <person name="Marchal K."/>
            <person name="Chen J."/>
        </authorList>
    </citation>
    <scope>NUCLEOTIDE SEQUENCE [LARGE SCALE GENOMIC DNA]</scope>
    <source>
        <tissue evidence="2">Leaf</tissue>
    </source>
</reference>
<protein>
    <submittedName>
        <fullName evidence="2">Uncharacterized protein</fullName>
    </submittedName>
</protein>
<keyword evidence="3" id="KW-1185">Reference proteome</keyword>
<gene>
    <name evidence="2" type="ORF">HUJ06_007638</name>
</gene>
<dbReference type="EMBL" id="DUZY01000004">
    <property type="protein sequence ID" value="DAD36996.1"/>
    <property type="molecule type" value="Genomic_DNA"/>
</dbReference>
<evidence type="ECO:0000256" key="1">
    <source>
        <dbReference type="SAM" id="MobiDB-lite"/>
    </source>
</evidence>
<feature type="region of interest" description="Disordered" evidence="1">
    <location>
        <begin position="1"/>
        <end position="28"/>
    </location>
</feature>
<sequence length="96" mass="10304">MRLISTFPSTPWSLKNSSSSTSTHPSPGCKGTVPLLVTITGIISQLPLCGPCQGDVSHDPTSQLFCQGLDTNYVVHHQQTSDTSARWVSSHVLPQN</sequence>
<organism evidence="2 3">
    <name type="scientific">Nelumbo nucifera</name>
    <name type="common">Sacred lotus</name>
    <dbReference type="NCBI Taxonomy" id="4432"/>
    <lineage>
        <taxon>Eukaryota</taxon>
        <taxon>Viridiplantae</taxon>
        <taxon>Streptophyta</taxon>
        <taxon>Embryophyta</taxon>
        <taxon>Tracheophyta</taxon>
        <taxon>Spermatophyta</taxon>
        <taxon>Magnoliopsida</taxon>
        <taxon>Proteales</taxon>
        <taxon>Nelumbonaceae</taxon>
        <taxon>Nelumbo</taxon>
    </lineage>
</organism>
<proteinExistence type="predicted"/>
<comment type="caution">
    <text evidence="2">The sequence shown here is derived from an EMBL/GenBank/DDBJ whole genome shotgun (WGS) entry which is preliminary data.</text>
</comment>
<evidence type="ECO:0000313" key="2">
    <source>
        <dbReference type="EMBL" id="DAD36996.1"/>
    </source>
</evidence>
<dbReference type="AlphaFoldDB" id="A0A822Z1W9"/>
<name>A0A822Z1W9_NELNU</name>
<accession>A0A822Z1W9</accession>
<dbReference type="Proteomes" id="UP000607653">
    <property type="component" value="Unassembled WGS sequence"/>
</dbReference>
<evidence type="ECO:0000313" key="3">
    <source>
        <dbReference type="Proteomes" id="UP000607653"/>
    </source>
</evidence>